<comment type="caution">
    <text evidence="1">The sequence shown here is derived from an EMBL/GenBank/DDBJ whole genome shotgun (WGS) entry which is preliminary data.</text>
</comment>
<accession>A0ABQ4QNF1</accession>
<gene>
    <name evidence="1" type="ORF">AFCDBAGC_4453</name>
</gene>
<protein>
    <submittedName>
        <fullName evidence="1">Uncharacterized protein</fullName>
    </submittedName>
</protein>
<dbReference type="EMBL" id="BPQG01000081">
    <property type="protein sequence ID" value="GJD46571.1"/>
    <property type="molecule type" value="Genomic_DNA"/>
</dbReference>
<dbReference type="Proteomes" id="UP001055117">
    <property type="component" value="Unassembled WGS sequence"/>
</dbReference>
<name>A0ABQ4QNF1_9HYPH</name>
<organism evidence="1 2">
    <name type="scientific">Methylobacterium cerastii</name>
    <dbReference type="NCBI Taxonomy" id="932741"/>
    <lineage>
        <taxon>Bacteria</taxon>
        <taxon>Pseudomonadati</taxon>
        <taxon>Pseudomonadota</taxon>
        <taxon>Alphaproteobacteria</taxon>
        <taxon>Hyphomicrobiales</taxon>
        <taxon>Methylobacteriaceae</taxon>
        <taxon>Methylobacterium</taxon>
    </lineage>
</organism>
<keyword evidence="2" id="KW-1185">Reference proteome</keyword>
<evidence type="ECO:0000313" key="1">
    <source>
        <dbReference type="EMBL" id="GJD46571.1"/>
    </source>
</evidence>
<evidence type="ECO:0000313" key="2">
    <source>
        <dbReference type="Proteomes" id="UP001055117"/>
    </source>
</evidence>
<proteinExistence type="predicted"/>
<reference evidence="1 2" key="1">
    <citation type="journal article" date="2021" name="Front. Microbiol.">
        <title>Comprehensive Comparative Genomics and Phenotyping of Methylobacterium Species.</title>
        <authorList>
            <person name="Alessa O."/>
            <person name="Ogura Y."/>
            <person name="Fujitani Y."/>
            <person name="Takami H."/>
            <person name="Hayashi T."/>
            <person name="Sahin N."/>
            <person name="Tani A."/>
        </authorList>
    </citation>
    <scope>NUCLEOTIDE SEQUENCE [LARGE SCALE GENOMIC DNA]</scope>
    <source>
        <strain evidence="1 2">DSM 23679</strain>
    </source>
</reference>
<sequence length="56" mass="6278">MRRVVALTKEANVQQSWMTLPEIALHHHISIADAQALVDAANCPKVFKTDATFYLI</sequence>